<dbReference type="EMBL" id="CP051006">
    <property type="protein sequence ID" value="QNT91913.1"/>
    <property type="molecule type" value="Genomic_DNA"/>
</dbReference>
<name>A0A7H1PV33_9ACTN</name>
<dbReference type="KEGG" id="sgf:HEP81_01584"/>
<gene>
    <name evidence="2" type="ORF">HEP81_01584</name>
</gene>
<evidence type="ECO:0000256" key="1">
    <source>
        <dbReference type="SAM" id="MobiDB-lite"/>
    </source>
</evidence>
<protein>
    <submittedName>
        <fullName evidence="2">Uncharacterized protein</fullName>
    </submittedName>
</protein>
<feature type="region of interest" description="Disordered" evidence="1">
    <location>
        <begin position="160"/>
        <end position="187"/>
    </location>
</feature>
<proteinExistence type="predicted"/>
<feature type="compositionally biased region" description="Basic and acidic residues" evidence="1">
    <location>
        <begin position="204"/>
        <end position="242"/>
    </location>
</feature>
<accession>A0A7H1PV33</accession>
<dbReference type="GeneID" id="91461194"/>
<dbReference type="RefSeq" id="WP_243279321.1">
    <property type="nucleotide sequence ID" value="NZ_CP051006.1"/>
</dbReference>
<dbReference type="AlphaFoldDB" id="A0A7H1PV33"/>
<organism evidence="2 3">
    <name type="scientific">Streptomyces griseofuscus</name>
    <dbReference type="NCBI Taxonomy" id="146922"/>
    <lineage>
        <taxon>Bacteria</taxon>
        <taxon>Bacillati</taxon>
        <taxon>Actinomycetota</taxon>
        <taxon>Actinomycetes</taxon>
        <taxon>Kitasatosporales</taxon>
        <taxon>Streptomycetaceae</taxon>
        <taxon>Streptomyces</taxon>
    </lineage>
</organism>
<evidence type="ECO:0000313" key="3">
    <source>
        <dbReference type="Proteomes" id="UP000516422"/>
    </source>
</evidence>
<reference evidence="2 3" key="1">
    <citation type="submission" date="2020-04" db="EMBL/GenBank/DDBJ databases">
        <title>Characterization and engineering of Streptomyces griseofuscus DSM40191 as a potential heterologous host for expression of BGCs.</title>
        <authorList>
            <person name="Gren T."/>
            <person name="Whitford C.M."/>
            <person name="Mohite O.S."/>
            <person name="Joergensen T.S."/>
            <person name="Nielsen J.B."/>
            <person name="Lee S.Y."/>
            <person name="Weber T."/>
        </authorList>
    </citation>
    <scope>NUCLEOTIDE SEQUENCE [LARGE SCALE GENOMIC DNA]</scope>
    <source>
        <strain evidence="2 3">DSM 40191</strain>
    </source>
</reference>
<dbReference type="Proteomes" id="UP000516422">
    <property type="component" value="Chromosome"/>
</dbReference>
<evidence type="ECO:0000313" key="2">
    <source>
        <dbReference type="EMBL" id="QNT91913.1"/>
    </source>
</evidence>
<feature type="region of interest" description="Disordered" evidence="1">
    <location>
        <begin position="200"/>
        <end position="273"/>
    </location>
</feature>
<sequence>MSSDPRRELIPRTATLHLIDSLDALQARLRSAAEQTHLLDDAGRVPATPSYAELLQHAAEAQVLSRDVLQLTADFARSSHSTTRAGNSVLAHLATATTMPSHAVPHFAETAEHALALLRSANPADRDYLTNHMVSDHATARAYLRRASDSLRGAAKELNDHLGARPPLPPFISPAAEPDASATRAERSPPIAANLIQAARRPLNRSDHISDTDRADHQQRQAEHDNHMAQTAEREAQLEHDLIAAYAEYEADLSRRTPPPHPTPAARRRSRGR</sequence>